<keyword evidence="4 7" id="KW-0812">Transmembrane</keyword>
<gene>
    <name evidence="8" type="ORF">S01H4_58673</name>
</gene>
<evidence type="ECO:0000256" key="4">
    <source>
        <dbReference type="ARBA" id="ARBA00022692"/>
    </source>
</evidence>
<evidence type="ECO:0000256" key="1">
    <source>
        <dbReference type="ARBA" id="ARBA00004651"/>
    </source>
</evidence>
<dbReference type="PANTHER" id="PTHR43005:SF1">
    <property type="entry name" value="SPERMIDINE_PUTRESCINE TRANSPORT SYSTEM PERMEASE PROTEIN"/>
    <property type="match status" value="1"/>
</dbReference>
<dbReference type="PANTHER" id="PTHR43005">
    <property type="entry name" value="BLR7065 PROTEIN"/>
    <property type="match status" value="1"/>
</dbReference>
<dbReference type="Gene3D" id="1.10.3720.10">
    <property type="entry name" value="MetI-like"/>
    <property type="match status" value="1"/>
</dbReference>
<feature type="transmembrane region" description="Helical" evidence="7">
    <location>
        <begin position="101"/>
        <end position="125"/>
    </location>
</feature>
<feature type="transmembrane region" description="Helical" evidence="7">
    <location>
        <begin position="7"/>
        <end position="32"/>
    </location>
</feature>
<keyword evidence="5 7" id="KW-1133">Transmembrane helix</keyword>
<keyword evidence="2" id="KW-0813">Transport</keyword>
<proteinExistence type="predicted"/>
<sequence length="160" mass="18307">MDESKYLPVVLLLPAVLIILFVVGIPMIYSLFLSFTDFTLLKSTDYNIIGINNYISLFKDSIFWQSFGKTVIYIAIAVNVEFILGLVIANMMSHMVRGQNIFRTIMMMPMMFAPILVGFQFKWFFNDQVGLINNILFSITGHPVIIPWLVQKPLGFITIL</sequence>
<evidence type="ECO:0000256" key="3">
    <source>
        <dbReference type="ARBA" id="ARBA00022475"/>
    </source>
</evidence>
<evidence type="ECO:0000256" key="6">
    <source>
        <dbReference type="ARBA" id="ARBA00023136"/>
    </source>
</evidence>
<dbReference type="EMBL" id="BART01034304">
    <property type="protein sequence ID" value="GAH16395.1"/>
    <property type="molecule type" value="Genomic_DNA"/>
</dbReference>
<feature type="transmembrane region" description="Helical" evidence="7">
    <location>
        <begin position="131"/>
        <end position="150"/>
    </location>
</feature>
<keyword evidence="6 7" id="KW-0472">Membrane</keyword>
<evidence type="ECO:0008006" key="9">
    <source>
        <dbReference type="Google" id="ProtNLM"/>
    </source>
</evidence>
<dbReference type="SUPFAM" id="SSF161098">
    <property type="entry name" value="MetI-like"/>
    <property type="match status" value="1"/>
</dbReference>
<evidence type="ECO:0000313" key="8">
    <source>
        <dbReference type="EMBL" id="GAH16395.1"/>
    </source>
</evidence>
<feature type="non-terminal residue" evidence="8">
    <location>
        <position position="160"/>
    </location>
</feature>
<name>X1E7P6_9ZZZZ</name>
<evidence type="ECO:0000256" key="5">
    <source>
        <dbReference type="ARBA" id="ARBA00022989"/>
    </source>
</evidence>
<evidence type="ECO:0000256" key="7">
    <source>
        <dbReference type="SAM" id="Phobius"/>
    </source>
</evidence>
<evidence type="ECO:0000256" key="2">
    <source>
        <dbReference type="ARBA" id="ARBA00022448"/>
    </source>
</evidence>
<comment type="caution">
    <text evidence="8">The sequence shown here is derived from an EMBL/GenBank/DDBJ whole genome shotgun (WGS) entry which is preliminary data.</text>
</comment>
<organism evidence="8">
    <name type="scientific">marine sediment metagenome</name>
    <dbReference type="NCBI Taxonomy" id="412755"/>
    <lineage>
        <taxon>unclassified sequences</taxon>
        <taxon>metagenomes</taxon>
        <taxon>ecological metagenomes</taxon>
    </lineage>
</organism>
<dbReference type="GO" id="GO:0005886">
    <property type="term" value="C:plasma membrane"/>
    <property type="evidence" value="ECO:0007669"/>
    <property type="project" value="UniProtKB-SubCell"/>
</dbReference>
<keyword evidence="3" id="KW-1003">Cell membrane</keyword>
<protein>
    <recommendedName>
        <fullName evidence="9">ABC transmembrane type-1 domain-containing protein</fullName>
    </recommendedName>
</protein>
<accession>X1E7P6</accession>
<dbReference type="InterPro" id="IPR035906">
    <property type="entry name" value="MetI-like_sf"/>
</dbReference>
<feature type="transmembrane region" description="Helical" evidence="7">
    <location>
        <begin position="70"/>
        <end position="89"/>
    </location>
</feature>
<reference evidence="8" key="1">
    <citation type="journal article" date="2014" name="Front. Microbiol.">
        <title>High frequency of phylogenetically diverse reductive dehalogenase-homologous genes in deep subseafloor sedimentary metagenomes.</title>
        <authorList>
            <person name="Kawai M."/>
            <person name="Futagami T."/>
            <person name="Toyoda A."/>
            <person name="Takaki Y."/>
            <person name="Nishi S."/>
            <person name="Hori S."/>
            <person name="Arai W."/>
            <person name="Tsubouchi T."/>
            <person name="Morono Y."/>
            <person name="Uchiyama I."/>
            <person name="Ito T."/>
            <person name="Fujiyama A."/>
            <person name="Inagaki F."/>
            <person name="Takami H."/>
        </authorList>
    </citation>
    <scope>NUCLEOTIDE SEQUENCE</scope>
    <source>
        <strain evidence="8">Expedition CK06-06</strain>
    </source>
</reference>
<comment type="subcellular location">
    <subcellularLocation>
        <location evidence="1">Cell membrane</location>
        <topology evidence="1">Multi-pass membrane protein</topology>
    </subcellularLocation>
</comment>
<dbReference type="AlphaFoldDB" id="X1E7P6"/>